<accession>A0AAD2Q511</accession>
<evidence type="ECO:0000313" key="2">
    <source>
        <dbReference type="Proteomes" id="UP001295794"/>
    </source>
</evidence>
<protein>
    <submittedName>
        <fullName evidence="1">Uncharacterized protein</fullName>
    </submittedName>
</protein>
<feature type="non-terminal residue" evidence="1">
    <location>
        <position position="1"/>
    </location>
</feature>
<dbReference type="EMBL" id="CAVNYO010000414">
    <property type="protein sequence ID" value="CAK5276953.1"/>
    <property type="molecule type" value="Genomic_DNA"/>
</dbReference>
<proteinExistence type="predicted"/>
<name>A0AAD2Q511_9AGAR</name>
<sequence length="61" mass="6737">VKAENLTATIWTAWLGMHSKARSILDGSPCPEKWMCDSEIQLACFRGFLGLIGLISEQKAL</sequence>
<keyword evidence="2" id="KW-1185">Reference proteome</keyword>
<reference evidence="1" key="1">
    <citation type="submission" date="2023-11" db="EMBL/GenBank/DDBJ databases">
        <authorList>
            <person name="De Vega J J."/>
            <person name="De Vega J J."/>
        </authorList>
    </citation>
    <scope>NUCLEOTIDE SEQUENCE</scope>
</reference>
<evidence type="ECO:0000313" key="1">
    <source>
        <dbReference type="EMBL" id="CAK5276953.1"/>
    </source>
</evidence>
<comment type="caution">
    <text evidence="1">The sequence shown here is derived from an EMBL/GenBank/DDBJ whole genome shotgun (WGS) entry which is preliminary data.</text>
</comment>
<dbReference type="AlphaFoldDB" id="A0AAD2Q511"/>
<gene>
    <name evidence="1" type="ORF">MYCIT1_LOCUS25633</name>
</gene>
<dbReference type="Proteomes" id="UP001295794">
    <property type="component" value="Unassembled WGS sequence"/>
</dbReference>
<organism evidence="1 2">
    <name type="scientific">Mycena citricolor</name>
    <dbReference type="NCBI Taxonomy" id="2018698"/>
    <lineage>
        <taxon>Eukaryota</taxon>
        <taxon>Fungi</taxon>
        <taxon>Dikarya</taxon>
        <taxon>Basidiomycota</taxon>
        <taxon>Agaricomycotina</taxon>
        <taxon>Agaricomycetes</taxon>
        <taxon>Agaricomycetidae</taxon>
        <taxon>Agaricales</taxon>
        <taxon>Marasmiineae</taxon>
        <taxon>Mycenaceae</taxon>
        <taxon>Mycena</taxon>
    </lineage>
</organism>